<evidence type="ECO:0000313" key="6">
    <source>
        <dbReference type="Proteomes" id="UP000824782"/>
    </source>
</evidence>
<name>A0AAV6YBL9_ENGPU</name>
<feature type="signal peptide" evidence="3">
    <location>
        <begin position="1"/>
        <end position="25"/>
    </location>
</feature>
<dbReference type="Gene3D" id="2.60.120.200">
    <property type="match status" value="1"/>
</dbReference>
<dbReference type="Proteomes" id="UP000824782">
    <property type="component" value="Unassembled WGS sequence"/>
</dbReference>
<keyword evidence="2" id="KW-0677">Repeat</keyword>
<dbReference type="EMBL" id="WNYA01083056">
    <property type="protein sequence ID" value="KAG8534979.1"/>
    <property type="molecule type" value="Genomic_DNA"/>
</dbReference>
<dbReference type="AlphaFoldDB" id="A0AAV6YBL9"/>
<dbReference type="PANTHER" id="PTHR10199:SF10">
    <property type="entry name" value="THROMBOSPONDIN-2"/>
    <property type="match status" value="1"/>
</dbReference>
<dbReference type="SUPFAM" id="SSF49899">
    <property type="entry name" value="Concanavalin A-like lectins/glucanases"/>
    <property type="match status" value="1"/>
</dbReference>
<keyword evidence="6" id="KW-1185">Reference proteome</keyword>
<feature type="domain" description="Thrombospondin-like N-terminal" evidence="4">
    <location>
        <begin position="29"/>
        <end position="215"/>
    </location>
</feature>
<dbReference type="SMART" id="SM00210">
    <property type="entry name" value="TSPN"/>
    <property type="match status" value="1"/>
</dbReference>
<dbReference type="PANTHER" id="PTHR10199">
    <property type="entry name" value="THROMBOSPONDIN"/>
    <property type="match status" value="1"/>
</dbReference>
<organism evidence="5 6">
    <name type="scientific">Engystomops pustulosus</name>
    <name type="common">Tungara frog</name>
    <name type="synonym">Physalaemus pustulosus</name>
    <dbReference type="NCBI Taxonomy" id="76066"/>
    <lineage>
        <taxon>Eukaryota</taxon>
        <taxon>Metazoa</taxon>
        <taxon>Chordata</taxon>
        <taxon>Craniata</taxon>
        <taxon>Vertebrata</taxon>
        <taxon>Euteleostomi</taxon>
        <taxon>Amphibia</taxon>
        <taxon>Batrachia</taxon>
        <taxon>Anura</taxon>
        <taxon>Neobatrachia</taxon>
        <taxon>Hyloidea</taxon>
        <taxon>Leptodactylidae</taxon>
        <taxon>Leiuperinae</taxon>
        <taxon>Engystomops</taxon>
    </lineage>
</organism>
<evidence type="ECO:0000256" key="2">
    <source>
        <dbReference type="ARBA" id="ARBA00022737"/>
    </source>
</evidence>
<dbReference type="GO" id="GO:0016525">
    <property type="term" value="P:negative regulation of angiogenesis"/>
    <property type="evidence" value="ECO:0007669"/>
    <property type="project" value="TreeGrafter"/>
</dbReference>
<evidence type="ECO:0000256" key="1">
    <source>
        <dbReference type="ARBA" id="ARBA00022729"/>
    </source>
</evidence>
<feature type="chain" id="PRO_5043451101" description="Thrombospondin-like N-terminal domain-containing protein" evidence="3">
    <location>
        <begin position="26"/>
        <end position="219"/>
    </location>
</feature>
<dbReference type="InterPro" id="IPR013320">
    <property type="entry name" value="ConA-like_dom_sf"/>
</dbReference>
<sequence>FIEVMLQRNLFWLSVFISFCASLHAQDEEKEDETTFDLFEISNINKKTIGVKLFRGQDSHSPAYRFLRFDHIPPVRFEKMKHIMDLMQINEGFILTASMRQDKLNRGTIISIEGPGISNRLFELVSNGRANTLDLIYWVDGTQNVISLEDVDLADSQWKNITVQLTGENFNLYVGCDLMDSFRLEETFYEHLSGVNNKMYLAKGSIRENHFRVRHFSVF</sequence>
<gene>
    <name evidence="5" type="ORF">GDO81_029779</name>
</gene>
<feature type="non-terminal residue" evidence="5">
    <location>
        <position position="1"/>
    </location>
</feature>
<dbReference type="InterPro" id="IPR048287">
    <property type="entry name" value="TSPN-like_N"/>
</dbReference>
<protein>
    <recommendedName>
        <fullName evidence="4">Thrombospondin-like N-terminal domain-containing protein</fullName>
    </recommendedName>
</protein>
<reference evidence="5" key="1">
    <citation type="thesis" date="2020" institute="ProQuest LLC" country="789 East Eisenhower Parkway, Ann Arbor, MI, USA">
        <title>Comparative Genomics and Chromosome Evolution.</title>
        <authorList>
            <person name="Mudd A.B."/>
        </authorList>
    </citation>
    <scope>NUCLEOTIDE SEQUENCE</scope>
    <source>
        <strain evidence="5">237g6f4</strain>
        <tissue evidence="5">Blood</tissue>
    </source>
</reference>
<evidence type="ECO:0000313" key="5">
    <source>
        <dbReference type="EMBL" id="KAG8534979.1"/>
    </source>
</evidence>
<keyword evidence="1 3" id="KW-0732">Signal</keyword>
<comment type="caution">
    <text evidence="5">The sequence shown here is derived from an EMBL/GenBank/DDBJ whole genome shotgun (WGS) entry which is preliminary data.</text>
</comment>
<proteinExistence type="predicted"/>
<evidence type="ECO:0000256" key="3">
    <source>
        <dbReference type="SAM" id="SignalP"/>
    </source>
</evidence>
<evidence type="ECO:0000259" key="4">
    <source>
        <dbReference type="SMART" id="SM00210"/>
    </source>
</evidence>
<accession>A0AAV6YBL9</accession>